<evidence type="ECO:0000313" key="2">
    <source>
        <dbReference type="EMBL" id="KOX74038.1"/>
    </source>
</evidence>
<organism evidence="2 3">
    <name type="scientific">Melipona quadrifasciata</name>
    <dbReference type="NCBI Taxonomy" id="166423"/>
    <lineage>
        <taxon>Eukaryota</taxon>
        <taxon>Metazoa</taxon>
        <taxon>Ecdysozoa</taxon>
        <taxon>Arthropoda</taxon>
        <taxon>Hexapoda</taxon>
        <taxon>Insecta</taxon>
        <taxon>Pterygota</taxon>
        <taxon>Neoptera</taxon>
        <taxon>Endopterygota</taxon>
        <taxon>Hymenoptera</taxon>
        <taxon>Apocrita</taxon>
        <taxon>Aculeata</taxon>
        <taxon>Apoidea</taxon>
        <taxon>Anthophila</taxon>
        <taxon>Apidae</taxon>
        <taxon>Melipona</taxon>
    </lineage>
</organism>
<dbReference type="AlphaFoldDB" id="A0A0N0BFZ1"/>
<name>A0A0N0BFZ1_9HYME</name>
<proteinExistence type="predicted"/>
<evidence type="ECO:0000313" key="3">
    <source>
        <dbReference type="Proteomes" id="UP000053105"/>
    </source>
</evidence>
<dbReference type="Proteomes" id="UP000053105">
    <property type="component" value="Unassembled WGS sequence"/>
</dbReference>
<evidence type="ECO:0000256" key="1">
    <source>
        <dbReference type="SAM" id="MobiDB-lite"/>
    </source>
</evidence>
<dbReference type="EMBL" id="KQ435794">
    <property type="protein sequence ID" value="KOX74038.1"/>
    <property type="molecule type" value="Genomic_DNA"/>
</dbReference>
<keyword evidence="3" id="KW-1185">Reference proteome</keyword>
<gene>
    <name evidence="2" type="ORF">WN51_14118</name>
</gene>
<feature type="region of interest" description="Disordered" evidence="1">
    <location>
        <begin position="133"/>
        <end position="167"/>
    </location>
</feature>
<sequence>METVGSLLAKFGRCETQVRRVTGDDEKHKASNLLDCSPDSRLWREKGVVDDASMSRFLPVSDRCTCGKRINPEYTLSEIRVLRETNNNNASNVDSLTRSEYFKSMYSPNPSPKTCPIANQQLAVQAPWRVLGSRSRAQRSMGNGRERQREGATSQPASQPVSGAALSPVPGNSKCTVHIAPLQYAVVLKYLERRKKYRLPLDEERCNQEQGSKIKDNKINLINTALFRRKLGSKNADASLYEMDTFACYSFEQAFETDAHLDYLGAFGWHENFEKARGNLYILDIQKSRLVGARILAVLPHSAFFNVADQ</sequence>
<accession>A0A0N0BFZ1</accession>
<feature type="compositionally biased region" description="Polar residues" evidence="1">
    <location>
        <begin position="151"/>
        <end position="161"/>
    </location>
</feature>
<protein>
    <submittedName>
        <fullName evidence="2">Uncharacterized protein</fullName>
    </submittedName>
</protein>
<reference evidence="2 3" key="1">
    <citation type="submission" date="2015-07" db="EMBL/GenBank/DDBJ databases">
        <title>The genome of Melipona quadrifasciata.</title>
        <authorList>
            <person name="Pan H."/>
            <person name="Kapheim K."/>
        </authorList>
    </citation>
    <scope>NUCLEOTIDE SEQUENCE [LARGE SCALE GENOMIC DNA]</scope>
    <source>
        <strain evidence="2">0111107301</strain>
        <tissue evidence="2">Whole body</tissue>
    </source>
</reference>